<dbReference type="Pfam" id="PF14111">
    <property type="entry name" value="DUF4283"/>
    <property type="match status" value="1"/>
</dbReference>
<dbReference type="InterPro" id="IPR040256">
    <property type="entry name" value="At4g02000-like"/>
</dbReference>
<feature type="compositionally biased region" description="Basic and acidic residues" evidence="1">
    <location>
        <begin position="231"/>
        <end position="244"/>
    </location>
</feature>
<protein>
    <recommendedName>
        <fullName evidence="2">DUF4283 domain-containing protein</fullName>
    </recommendedName>
</protein>
<reference evidence="3 4" key="1">
    <citation type="submission" date="2023-10" db="EMBL/GenBank/DDBJ databases">
        <title>Genome-Wide Identification Analysis in wild type Solanum Pinnatisectum Reveals Some Genes Defensing Phytophthora Infestans.</title>
        <authorList>
            <person name="Sun C."/>
        </authorList>
    </citation>
    <scope>NUCLEOTIDE SEQUENCE [LARGE SCALE GENOMIC DNA]</scope>
    <source>
        <strain evidence="3">LQN</strain>
        <tissue evidence="3">Leaf</tissue>
    </source>
</reference>
<dbReference type="InterPro" id="IPR025558">
    <property type="entry name" value="DUF4283"/>
</dbReference>
<evidence type="ECO:0000256" key="1">
    <source>
        <dbReference type="SAM" id="MobiDB-lite"/>
    </source>
</evidence>
<organism evidence="3 4">
    <name type="scientific">Solanum pinnatisectum</name>
    <name type="common">tansyleaf nightshade</name>
    <dbReference type="NCBI Taxonomy" id="50273"/>
    <lineage>
        <taxon>Eukaryota</taxon>
        <taxon>Viridiplantae</taxon>
        <taxon>Streptophyta</taxon>
        <taxon>Embryophyta</taxon>
        <taxon>Tracheophyta</taxon>
        <taxon>Spermatophyta</taxon>
        <taxon>Magnoliopsida</taxon>
        <taxon>eudicotyledons</taxon>
        <taxon>Gunneridae</taxon>
        <taxon>Pentapetalae</taxon>
        <taxon>asterids</taxon>
        <taxon>lamiids</taxon>
        <taxon>Solanales</taxon>
        <taxon>Solanaceae</taxon>
        <taxon>Solanoideae</taxon>
        <taxon>Solaneae</taxon>
        <taxon>Solanum</taxon>
    </lineage>
</organism>
<accession>A0AAV9LLD3</accession>
<feature type="region of interest" description="Disordered" evidence="1">
    <location>
        <begin position="226"/>
        <end position="257"/>
    </location>
</feature>
<evidence type="ECO:0000313" key="4">
    <source>
        <dbReference type="Proteomes" id="UP001311915"/>
    </source>
</evidence>
<comment type="caution">
    <text evidence="3">The sequence shown here is derived from an EMBL/GenBank/DDBJ whole genome shotgun (WGS) entry which is preliminary data.</text>
</comment>
<dbReference type="AlphaFoldDB" id="A0AAV9LLD3"/>
<feature type="region of interest" description="Disordered" evidence="1">
    <location>
        <begin position="273"/>
        <end position="297"/>
    </location>
</feature>
<dbReference type="PANTHER" id="PTHR31286">
    <property type="entry name" value="GLYCINE-RICH CELL WALL STRUCTURAL PROTEIN 1.8-LIKE"/>
    <property type="match status" value="1"/>
</dbReference>
<sequence>MNYVVVLRPPTTKKQPLSRKPLSYLHGEPRVIWKEDEVSQMIVNEDLQYAVTGKFSYGWLDLQDLRKILPKQCELKNECTIGYLSNIYVLIRASSMEDYWDPLFDSEEETTFAIAWISFPSLPPIFFGKETVFSLAAAVGKPLQIDMATWNKTRPSCARVKVEVDLLGEFPKRINVGVRNKNTGEIKEKWIKINYDYMPKYCKNCKLQGHNEKECFVLHPELYPKEDEDEGTTKKQMDEKDKTNNEGIGKQIETHDKTKERIEAFQEHRKKVGGGRNRFNYKGGPLQKWSQKEGRKEVDNVVNENKYSALEYNKEVENATTNNNEDTGVKEI</sequence>
<evidence type="ECO:0000313" key="3">
    <source>
        <dbReference type="EMBL" id="KAK4726526.1"/>
    </source>
</evidence>
<feature type="domain" description="DUF4283" evidence="2">
    <location>
        <begin position="44"/>
        <end position="99"/>
    </location>
</feature>
<name>A0AAV9LLD3_9SOLN</name>
<keyword evidence="4" id="KW-1185">Reference proteome</keyword>
<proteinExistence type="predicted"/>
<dbReference type="Proteomes" id="UP001311915">
    <property type="component" value="Unassembled WGS sequence"/>
</dbReference>
<gene>
    <name evidence="3" type="ORF">R3W88_031443</name>
</gene>
<dbReference type="EMBL" id="JAWPEI010000005">
    <property type="protein sequence ID" value="KAK4726526.1"/>
    <property type="molecule type" value="Genomic_DNA"/>
</dbReference>
<evidence type="ECO:0000259" key="2">
    <source>
        <dbReference type="Pfam" id="PF14111"/>
    </source>
</evidence>
<dbReference type="PANTHER" id="PTHR31286:SF179">
    <property type="entry name" value="RNASE H TYPE-1 DOMAIN-CONTAINING PROTEIN"/>
    <property type="match status" value="1"/>
</dbReference>